<reference evidence="2" key="1">
    <citation type="journal article" date="2023" name="Science">
        <title>Genome structures resolve the early diversification of teleost fishes.</title>
        <authorList>
            <person name="Parey E."/>
            <person name="Louis A."/>
            <person name="Montfort J."/>
            <person name="Bouchez O."/>
            <person name="Roques C."/>
            <person name="Iampietro C."/>
            <person name="Lluch J."/>
            <person name="Castinel A."/>
            <person name="Donnadieu C."/>
            <person name="Desvignes T."/>
            <person name="Floi Bucao C."/>
            <person name="Jouanno E."/>
            <person name="Wen M."/>
            <person name="Mejri S."/>
            <person name="Dirks R."/>
            <person name="Jansen H."/>
            <person name="Henkel C."/>
            <person name="Chen W.J."/>
            <person name="Zahm M."/>
            <person name="Cabau C."/>
            <person name="Klopp C."/>
            <person name="Thompson A.W."/>
            <person name="Robinson-Rechavi M."/>
            <person name="Braasch I."/>
            <person name="Lecointre G."/>
            <person name="Bobe J."/>
            <person name="Postlethwait J.H."/>
            <person name="Berthelot C."/>
            <person name="Roest Crollius H."/>
            <person name="Guiguen Y."/>
        </authorList>
    </citation>
    <scope>NUCLEOTIDE SEQUENCE</scope>
    <source>
        <tissue evidence="2">Blood</tissue>
    </source>
</reference>
<evidence type="ECO:0000313" key="2">
    <source>
        <dbReference type="EMBL" id="KAJ8341290.1"/>
    </source>
</evidence>
<dbReference type="EMBL" id="JAINUF010000015">
    <property type="protein sequence ID" value="KAJ8341290.1"/>
    <property type="molecule type" value="Genomic_DNA"/>
</dbReference>
<keyword evidence="3" id="KW-1185">Reference proteome</keyword>
<sequence>MNDICTNGKSIQVCQKLFLALGSIRWRTEPRLKPFENTNGSVDVFPCVPLPALILVAELRAGLITAPFFIHPPPTGCQQPPGQRLAPVPSRQTTEKPDARRRSGCRACRPLVKTADRPGDMSAKPGAKTARFRTSPRAYLNLAKSYASRGRTPPRAAGPGRGERPGAPGRARVPAPRRRKRRGAGEERTDLRIPWLNDAAAVLHTKEHAGGGVPPVCELRWEGPPSLRHWLIRRCAGDGCQRVERGAGLSLAHAHCAPLSGV</sequence>
<organism evidence="2 3">
    <name type="scientific">Synaphobranchus kaupii</name>
    <name type="common">Kaup's arrowtooth eel</name>
    <dbReference type="NCBI Taxonomy" id="118154"/>
    <lineage>
        <taxon>Eukaryota</taxon>
        <taxon>Metazoa</taxon>
        <taxon>Chordata</taxon>
        <taxon>Craniata</taxon>
        <taxon>Vertebrata</taxon>
        <taxon>Euteleostomi</taxon>
        <taxon>Actinopterygii</taxon>
        <taxon>Neopterygii</taxon>
        <taxon>Teleostei</taxon>
        <taxon>Anguilliformes</taxon>
        <taxon>Synaphobranchidae</taxon>
        <taxon>Synaphobranchus</taxon>
    </lineage>
</organism>
<accession>A0A9Q1EM70</accession>
<name>A0A9Q1EM70_SYNKA</name>
<comment type="caution">
    <text evidence="2">The sequence shown here is derived from an EMBL/GenBank/DDBJ whole genome shotgun (WGS) entry which is preliminary data.</text>
</comment>
<evidence type="ECO:0000313" key="3">
    <source>
        <dbReference type="Proteomes" id="UP001152622"/>
    </source>
</evidence>
<dbReference type="AlphaFoldDB" id="A0A9Q1EM70"/>
<proteinExistence type="predicted"/>
<feature type="region of interest" description="Disordered" evidence="1">
    <location>
        <begin position="74"/>
        <end position="189"/>
    </location>
</feature>
<feature type="compositionally biased region" description="Low complexity" evidence="1">
    <location>
        <begin position="147"/>
        <end position="158"/>
    </location>
</feature>
<evidence type="ECO:0000256" key="1">
    <source>
        <dbReference type="SAM" id="MobiDB-lite"/>
    </source>
</evidence>
<dbReference type="Proteomes" id="UP001152622">
    <property type="component" value="Chromosome 15"/>
</dbReference>
<gene>
    <name evidence="2" type="ORF">SKAU_G00335810</name>
</gene>
<protein>
    <submittedName>
        <fullName evidence="2">Uncharacterized protein</fullName>
    </submittedName>
</protein>
<feature type="compositionally biased region" description="Low complexity" evidence="1">
    <location>
        <begin position="165"/>
        <end position="174"/>
    </location>
</feature>